<proteinExistence type="evidence at transcript level"/>
<dbReference type="GeneID" id="693265"/>
<dbReference type="OrthoDB" id="431202at2759"/>
<organism evidence="1">
    <name type="scientific">Gallus gallus</name>
    <name type="common">Chicken</name>
    <dbReference type="NCBI Taxonomy" id="9031"/>
    <lineage>
        <taxon>Eukaryota</taxon>
        <taxon>Metazoa</taxon>
        <taxon>Chordata</taxon>
        <taxon>Craniata</taxon>
        <taxon>Vertebrata</taxon>
        <taxon>Euteleostomi</taxon>
        <taxon>Archelosauria</taxon>
        <taxon>Archosauria</taxon>
        <taxon>Dinosauria</taxon>
        <taxon>Saurischia</taxon>
        <taxon>Theropoda</taxon>
        <taxon>Coelurosauria</taxon>
        <taxon>Aves</taxon>
        <taxon>Neognathae</taxon>
        <taxon>Galloanserae</taxon>
        <taxon>Galliformes</taxon>
        <taxon>Phasianidae</taxon>
        <taxon>Phasianinae</taxon>
        <taxon>Gallus</taxon>
    </lineage>
</organism>
<dbReference type="KEGG" id="gga:693265"/>
<protein>
    <submittedName>
        <fullName evidence="1">CMD-4</fullName>
    </submittedName>
</protein>
<dbReference type="AlphaFoldDB" id="Q4JHC6"/>
<reference evidence="1" key="1">
    <citation type="journal article" date="2006" name="Domest. Anim. Endocrinol.">
        <title>Ectopic insulin-like growth factor I expression in avian skeletal muscle prevents expression of CMD4, a novel inhibitor of differentiation.</title>
        <authorList>
            <person name="Winner D.G. Jr"/>
            <person name="Ealy A.D."/>
            <person name="Hannon K."/>
            <person name="Johnson S.E."/>
        </authorList>
    </citation>
    <scope>NUCLEOTIDE SEQUENCE</scope>
</reference>
<evidence type="ECO:0000313" key="1">
    <source>
        <dbReference type="EMBL" id="AAY98355.1"/>
    </source>
</evidence>
<dbReference type="EMBL" id="DQ089049">
    <property type="protein sequence ID" value="AAY98355.1"/>
    <property type="molecule type" value="mRNA"/>
</dbReference>
<sequence length="107" mass="12106">MAVIHSGPLVLLSVGERCVLMLLTKMYYSFSSGKTQKLSCKSEQCKVIPARRCRLRIQGSEEGLCREPSITRHLCHCASPTHVCHFAVLMQEKPVMEENKFSHIESE</sequence>
<name>Q4JHC6_CHICK</name>
<dbReference type="VEuPathDB" id="HostDB:LOC693265"/>
<accession>Q4JHC6</accession>
<dbReference type="RefSeq" id="NP_001038153.1">
    <property type="nucleotide sequence ID" value="NM_001044688.1"/>
</dbReference>